<evidence type="ECO:0000313" key="8">
    <source>
        <dbReference type="EMBL" id="GAD93704.1"/>
    </source>
</evidence>
<keyword evidence="9" id="KW-1185">Reference proteome</keyword>
<dbReference type="AlphaFoldDB" id="V5FAZ6"/>
<evidence type="ECO:0000256" key="2">
    <source>
        <dbReference type="ARBA" id="ARBA00022737"/>
    </source>
</evidence>
<feature type="region of interest" description="Disordered" evidence="6">
    <location>
        <begin position="249"/>
        <end position="341"/>
    </location>
</feature>
<gene>
    <name evidence="8" type="ORF">PVAR5_2318</name>
</gene>
<dbReference type="PANTHER" id="PTHR24205">
    <property type="entry name" value="FOUR AND A HALF LIM DOMAINS PROTEIN"/>
    <property type="match status" value="1"/>
</dbReference>
<dbReference type="SMART" id="SM00132">
    <property type="entry name" value="LIM"/>
    <property type="match status" value="1"/>
</dbReference>
<dbReference type="Pfam" id="PF00412">
    <property type="entry name" value="LIM"/>
    <property type="match status" value="1"/>
</dbReference>
<proteinExistence type="predicted"/>
<reference evidence="9" key="1">
    <citation type="journal article" date="2014" name="Genome Announc.">
        <title>Draft genome sequence of the formaldehyde-resistant fungus Byssochlamys spectabilis No. 5 (anamorph Paecilomyces variotii No. 5) (NBRC109023).</title>
        <authorList>
            <person name="Oka T."/>
            <person name="Ekino K."/>
            <person name="Fukuda K."/>
            <person name="Nomura Y."/>
        </authorList>
    </citation>
    <scope>NUCLEOTIDE SEQUENCE [LARGE SCALE GENOMIC DNA]</scope>
    <source>
        <strain evidence="9">No. 5 / NBRC 109023</strain>
    </source>
</reference>
<feature type="compositionally biased region" description="Basic and acidic residues" evidence="6">
    <location>
        <begin position="284"/>
        <end position="298"/>
    </location>
</feature>
<dbReference type="EMBL" id="BAUL01000065">
    <property type="protein sequence ID" value="GAD93704.1"/>
    <property type="molecule type" value="Genomic_DNA"/>
</dbReference>
<feature type="compositionally biased region" description="Polar residues" evidence="6">
    <location>
        <begin position="273"/>
        <end position="283"/>
    </location>
</feature>
<dbReference type="SUPFAM" id="SSF57716">
    <property type="entry name" value="Glucocorticoid receptor-like (DNA-binding domain)"/>
    <property type="match status" value="1"/>
</dbReference>
<evidence type="ECO:0000313" key="9">
    <source>
        <dbReference type="Proteomes" id="UP000018001"/>
    </source>
</evidence>
<dbReference type="HOGENOM" id="CLU_452684_0_0_1"/>
<dbReference type="PROSITE" id="PS50023">
    <property type="entry name" value="LIM_DOMAIN_2"/>
    <property type="match status" value="1"/>
</dbReference>
<feature type="region of interest" description="Disordered" evidence="6">
    <location>
        <begin position="48"/>
        <end position="168"/>
    </location>
</feature>
<dbReference type="eggNOG" id="KOG1703">
    <property type="taxonomic scope" value="Eukaryota"/>
</dbReference>
<dbReference type="FunFam" id="2.10.110.10:FF:000105">
    <property type="entry name" value="Similar to LIM domain-containing protein"/>
    <property type="match status" value="1"/>
</dbReference>
<evidence type="ECO:0000256" key="5">
    <source>
        <dbReference type="PROSITE-ProRule" id="PRU00125"/>
    </source>
</evidence>
<dbReference type="Gene3D" id="2.10.110.10">
    <property type="entry name" value="Cysteine Rich Protein"/>
    <property type="match status" value="2"/>
</dbReference>
<dbReference type="GO" id="GO:0030695">
    <property type="term" value="F:GTPase regulator activity"/>
    <property type="evidence" value="ECO:0007669"/>
    <property type="project" value="UniProtKB-ARBA"/>
</dbReference>
<comment type="caution">
    <text evidence="8">The sequence shown here is derived from an EMBL/GenBank/DDBJ whole genome shotgun (WGS) entry which is preliminary data.</text>
</comment>
<dbReference type="GO" id="GO:0005634">
    <property type="term" value="C:nucleus"/>
    <property type="evidence" value="ECO:0007669"/>
    <property type="project" value="TreeGrafter"/>
</dbReference>
<feature type="region of interest" description="Disordered" evidence="6">
    <location>
        <begin position="404"/>
        <end position="437"/>
    </location>
</feature>
<dbReference type="PROSITE" id="PS00478">
    <property type="entry name" value="LIM_DOMAIN_1"/>
    <property type="match status" value="1"/>
</dbReference>
<evidence type="ECO:0000256" key="3">
    <source>
        <dbReference type="ARBA" id="ARBA00022833"/>
    </source>
</evidence>
<dbReference type="PANTHER" id="PTHR24205:SF16">
    <property type="entry name" value="GH01042P-RELATED"/>
    <property type="match status" value="1"/>
</dbReference>
<name>V5FAZ6_BYSSN</name>
<dbReference type="GO" id="GO:0046872">
    <property type="term" value="F:metal ion binding"/>
    <property type="evidence" value="ECO:0007669"/>
    <property type="project" value="UniProtKB-KW"/>
</dbReference>
<accession>V5FAZ6</accession>
<protein>
    <submittedName>
        <fullName evidence="8">LIM domain protein</fullName>
    </submittedName>
</protein>
<evidence type="ECO:0000256" key="1">
    <source>
        <dbReference type="ARBA" id="ARBA00022723"/>
    </source>
</evidence>
<sequence>MVSRSIARFAASRLRGSNPLFNNNPILLYWVSARARFAENLKISFTPNRPFDQPFLRPDPLTPASNSPRYSPFSAGNKSPFRKPERTVTSPLPRPPSPELTNLDYAFPPFSLSSKSKTLPEPKVASPVESEQEENPRHRWNGSMTSGDPLSRPSTSNSNRRPSASSVSRGLRTFWGDEAPPVPSGLPAGFTYESTWGSGNEHKRVESRGRLGARYDAFNSEITEEPLSYDNAYEGNSSSSLALHRTRTLPMTQDERYDSVSLKELPRRPSGATDASQYRQTTMSEKDVPPIPENREHQSFSSSYATSSTGSSPSETTSQSSLSSPPSVSSRSSRRKPSDLSKLDTVLKELQPFQENKQDSPYNVDATVVSEDSILAPPRIGESFYMPDSPTDPAMEQGGLSFISNASYKNDNDPTVPRPLMTRSATEPPARRPVAPRKRCRGCEQIITGKSVSSADGRLTGRYHKTCFVCYTCRAPFQTADFYVLDDRPYCAQHYHELNGSLCAACNTGIEGQYLETNETVGRGENTSNGTATSIASVMLDELQPRHLHPGAGDQRCRRLPSRSLMDLPQALRTEAHDFALNRETILGHRTVRVDSPNEGQLN</sequence>
<dbReference type="InParanoid" id="V5FAZ6"/>
<keyword evidence="2" id="KW-0677">Repeat</keyword>
<dbReference type="InterPro" id="IPR001781">
    <property type="entry name" value="Znf_LIM"/>
</dbReference>
<feature type="compositionally biased region" description="Low complexity" evidence="6">
    <location>
        <begin position="151"/>
        <end position="168"/>
    </location>
</feature>
<evidence type="ECO:0000259" key="7">
    <source>
        <dbReference type="PROSITE" id="PS50023"/>
    </source>
</evidence>
<keyword evidence="3 5" id="KW-0862">Zinc</keyword>
<feature type="compositionally biased region" description="Low complexity" evidence="6">
    <location>
        <begin position="299"/>
        <end position="331"/>
    </location>
</feature>
<organism evidence="8 9">
    <name type="scientific">Byssochlamys spectabilis (strain No. 5 / NBRC 109023)</name>
    <name type="common">Paecilomyces variotii</name>
    <dbReference type="NCBI Taxonomy" id="1356009"/>
    <lineage>
        <taxon>Eukaryota</taxon>
        <taxon>Fungi</taxon>
        <taxon>Dikarya</taxon>
        <taxon>Ascomycota</taxon>
        <taxon>Pezizomycotina</taxon>
        <taxon>Eurotiomycetes</taxon>
        <taxon>Eurotiomycetidae</taxon>
        <taxon>Eurotiales</taxon>
        <taxon>Thermoascaceae</taxon>
        <taxon>Paecilomyces</taxon>
    </lineage>
</organism>
<keyword evidence="4 5" id="KW-0440">LIM domain</keyword>
<dbReference type="GO" id="GO:0003712">
    <property type="term" value="F:transcription coregulator activity"/>
    <property type="evidence" value="ECO:0007669"/>
    <property type="project" value="TreeGrafter"/>
</dbReference>
<evidence type="ECO:0000256" key="4">
    <source>
        <dbReference type="ARBA" id="ARBA00023038"/>
    </source>
</evidence>
<evidence type="ECO:0000256" key="6">
    <source>
        <dbReference type="SAM" id="MobiDB-lite"/>
    </source>
</evidence>
<dbReference type="OrthoDB" id="1112565at2759"/>
<dbReference type="Proteomes" id="UP000018001">
    <property type="component" value="Unassembled WGS sequence"/>
</dbReference>
<dbReference type="CDD" id="cd09397">
    <property type="entry name" value="LIM1_UF1"/>
    <property type="match status" value="1"/>
</dbReference>
<feature type="compositionally biased region" description="Polar residues" evidence="6">
    <location>
        <begin position="63"/>
        <end position="77"/>
    </location>
</feature>
<feature type="domain" description="LIM zinc-binding" evidence="7">
    <location>
        <begin position="438"/>
        <end position="501"/>
    </location>
</feature>
<keyword evidence="1 5" id="KW-0479">Metal-binding</keyword>